<dbReference type="FunFam" id="3.30.160.60:FF:000912">
    <property type="entry name" value="Zinc finger protein 660"/>
    <property type="match status" value="1"/>
</dbReference>
<protein>
    <submittedName>
        <fullName evidence="15">Krueppel homolog 1</fullName>
    </submittedName>
</protein>
<feature type="domain" description="C2H2-type" evidence="13">
    <location>
        <begin position="199"/>
        <end position="226"/>
    </location>
</feature>
<keyword evidence="14" id="KW-1185">Reference proteome</keyword>
<dbReference type="SUPFAM" id="SSF57667">
    <property type="entry name" value="beta-beta-alpha zinc fingers"/>
    <property type="match status" value="4"/>
</dbReference>
<feature type="compositionally biased region" description="Low complexity" evidence="12">
    <location>
        <begin position="365"/>
        <end position="375"/>
    </location>
</feature>
<evidence type="ECO:0000259" key="13">
    <source>
        <dbReference type="PROSITE" id="PS50157"/>
    </source>
</evidence>
<dbReference type="OMA" id="HHNENEA"/>
<dbReference type="FunFam" id="3.30.160.60:FF:000446">
    <property type="entry name" value="Zinc finger protein"/>
    <property type="match status" value="1"/>
</dbReference>
<evidence type="ECO:0000256" key="8">
    <source>
        <dbReference type="ARBA" id="ARBA00023125"/>
    </source>
</evidence>
<dbReference type="FunFam" id="3.30.160.60:FF:000634">
    <property type="entry name" value="Zinc finger X-chromosomal protein"/>
    <property type="match status" value="1"/>
</dbReference>
<dbReference type="GO" id="GO:0045892">
    <property type="term" value="P:negative regulation of DNA-templated transcription"/>
    <property type="evidence" value="ECO:0007669"/>
    <property type="project" value="UniProtKB-ARBA"/>
</dbReference>
<dbReference type="GO" id="GO:0008270">
    <property type="term" value="F:zinc ion binding"/>
    <property type="evidence" value="ECO:0007669"/>
    <property type="project" value="UniProtKB-KW"/>
</dbReference>
<feature type="domain" description="C2H2-type" evidence="13">
    <location>
        <begin position="171"/>
        <end position="198"/>
    </location>
</feature>
<feature type="region of interest" description="Disordered" evidence="12">
    <location>
        <begin position="358"/>
        <end position="503"/>
    </location>
</feature>
<dbReference type="PROSITE" id="PS00028">
    <property type="entry name" value="ZINC_FINGER_C2H2_1"/>
    <property type="match status" value="7"/>
</dbReference>
<comment type="similarity">
    <text evidence="2">Belongs to the krueppel C2H2-type zinc-finger protein family.</text>
</comment>
<dbReference type="FunFam" id="3.30.160.60:FF:000618">
    <property type="entry name" value="zinc finger protein 341 isoform X1"/>
    <property type="match status" value="1"/>
</dbReference>
<dbReference type="GeneID" id="108682902"/>
<proteinExistence type="inferred from homology"/>
<keyword evidence="3" id="KW-0479">Metal-binding</keyword>
<dbReference type="InterPro" id="IPR036236">
    <property type="entry name" value="Znf_C2H2_sf"/>
</dbReference>
<dbReference type="OrthoDB" id="6591996at2759"/>
<dbReference type="Pfam" id="PF13894">
    <property type="entry name" value="zf-C2H2_4"/>
    <property type="match status" value="1"/>
</dbReference>
<evidence type="ECO:0000256" key="11">
    <source>
        <dbReference type="PROSITE-ProRule" id="PRU00042"/>
    </source>
</evidence>
<feature type="domain" description="C2H2-type" evidence="13">
    <location>
        <begin position="339"/>
        <end position="366"/>
    </location>
</feature>
<keyword evidence="8" id="KW-0238">DNA-binding</keyword>
<dbReference type="GO" id="GO:0005634">
    <property type="term" value="C:nucleus"/>
    <property type="evidence" value="ECO:0007669"/>
    <property type="project" value="UniProtKB-SubCell"/>
</dbReference>
<feature type="domain" description="C2H2-type" evidence="13">
    <location>
        <begin position="311"/>
        <end position="338"/>
    </location>
</feature>
<evidence type="ECO:0000256" key="2">
    <source>
        <dbReference type="ARBA" id="ARBA00006991"/>
    </source>
</evidence>
<feature type="compositionally biased region" description="Polar residues" evidence="12">
    <location>
        <begin position="384"/>
        <end position="403"/>
    </location>
</feature>
<dbReference type="KEGG" id="hazt:108682902"/>
<evidence type="ECO:0000256" key="7">
    <source>
        <dbReference type="ARBA" id="ARBA00023015"/>
    </source>
</evidence>
<feature type="domain" description="C2H2-type" evidence="13">
    <location>
        <begin position="227"/>
        <end position="254"/>
    </location>
</feature>
<reference evidence="15" key="1">
    <citation type="submission" date="2025-08" db="UniProtKB">
        <authorList>
            <consortium name="RefSeq"/>
        </authorList>
    </citation>
    <scope>IDENTIFICATION</scope>
    <source>
        <tissue evidence="15">Whole organism</tissue>
    </source>
</reference>
<dbReference type="Pfam" id="PF00096">
    <property type="entry name" value="zf-C2H2"/>
    <property type="match status" value="5"/>
</dbReference>
<keyword evidence="5 11" id="KW-0863">Zinc-finger</keyword>
<feature type="compositionally biased region" description="Polar residues" evidence="12">
    <location>
        <begin position="424"/>
        <end position="446"/>
    </location>
</feature>
<feature type="region of interest" description="Disordered" evidence="12">
    <location>
        <begin position="140"/>
        <end position="169"/>
    </location>
</feature>
<accession>A0A8B7PQA4</accession>
<evidence type="ECO:0000313" key="14">
    <source>
        <dbReference type="Proteomes" id="UP000694843"/>
    </source>
</evidence>
<dbReference type="PROSITE" id="PS50157">
    <property type="entry name" value="ZINC_FINGER_C2H2_2"/>
    <property type="match status" value="7"/>
</dbReference>
<keyword evidence="6" id="KW-0862">Zinc</keyword>
<feature type="domain" description="C2H2-type" evidence="13">
    <location>
        <begin position="255"/>
        <end position="282"/>
    </location>
</feature>
<dbReference type="PANTHER" id="PTHR16515:SF66">
    <property type="entry name" value="C2H2-TYPE DOMAIN-CONTAINING PROTEIN"/>
    <property type="match status" value="1"/>
</dbReference>
<feature type="domain" description="C2H2-type" evidence="13">
    <location>
        <begin position="283"/>
        <end position="310"/>
    </location>
</feature>
<dbReference type="Proteomes" id="UP000694843">
    <property type="component" value="Unplaced"/>
</dbReference>
<comment type="subcellular location">
    <subcellularLocation>
        <location evidence="1">Nucleus</location>
    </subcellularLocation>
</comment>
<evidence type="ECO:0000256" key="5">
    <source>
        <dbReference type="ARBA" id="ARBA00022771"/>
    </source>
</evidence>
<keyword evidence="4" id="KW-0677">Repeat</keyword>
<feature type="compositionally biased region" description="Basic residues" evidence="12">
    <location>
        <begin position="407"/>
        <end position="417"/>
    </location>
</feature>
<evidence type="ECO:0000256" key="6">
    <source>
        <dbReference type="ARBA" id="ARBA00022833"/>
    </source>
</evidence>
<evidence type="ECO:0000313" key="15">
    <source>
        <dbReference type="RefSeq" id="XP_018027646.1"/>
    </source>
</evidence>
<sequence>MMDLLRARAEGNQLGSLMGMNSVLASRPNPMAGISSSNMSPYSNFNPELLSHGAPYMTHHLAGYPHNSSHITHSSSRPREFIPQYGLSPVSHKPAERCLEDELSSFAKRHSKSSFAMTPKNVDNYCNEESNDSVNEDVDDCLEARSSGPEESLSDDIGDRSPSSGSPPTQYRCDVCNKVFAIPARLMRHQRIHTGEKPFKCEYCHKTFSVKENLNVHRRIHTKERPYSCTVCGSAFEHSGKLHRHMRTHTGERPHKCEVCGKTFVQSGQLVIHLRAHTGEKPYSCDYCSKAFTCSKQLKVHLRTHTGEKPYGCDICGKTFGYNHVLKMHKMSHLGEKLYKCTLCDQIFSSRKTLDTHIKDHAGADPDSSPPSHIDSQMHDSENSKSGSPTSLSTEDSSCFPSENKSHKISSKPKKKKLVEDQLRPTTNQGTWDAASQQPQGRTSPGSDYVSDDSGRGISPLPRTPPVSPSNISSYASDSAVGGLRNNYDQASPTDRREFESLNPKPCKRIQNCDNFNEVCGLDSEKFTKPYLDLVQKLQSNAKRSEGSELEGSDARNNFPFDPPQIAIFTTQSGERVACPVNLLLRLGDIKDSGSALQARLQKELEVRIALEEARRQKEEKFCQHVVKVLKSLVGETKMQELGYPAVNIDQMIMNTLELMRTQPCSEPSLAPMDRIKVNLRLLLECCVPDQEMWVQFGWKGKSIEDIVLEFLQQC</sequence>
<evidence type="ECO:0000256" key="10">
    <source>
        <dbReference type="ARBA" id="ARBA00023242"/>
    </source>
</evidence>
<dbReference type="RefSeq" id="XP_018027646.1">
    <property type="nucleotide sequence ID" value="XM_018172157.2"/>
</dbReference>
<feature type="region of interest" description="Disordered" evidence="12">
    <location>
        <begin position="68"/>
        <end position="87"/>
    </location>
</feature>
<evidence type="ECO:0000256" key="4">
    <source>
        <dbReference type="ARBA" id="ARBA00022737"/>
    </source>
</evidence>
<dbReference type="SMART" id="SM00355">
    <property type="entry name" value="ZnF_C2H2"/>
    <property type="match status" value="7"/>
</dbReference>
<name>A0A8B7PQA4_HYAAZ</name>
<evidence type="ECO:0000256" key="9">
    <source>
        <dbReference type="ARBA" id="ARBA00023163"/>
    </source>
</evidence>
<dbReference type="InterPro" id="IPR013087">
    <property type="entry name" value="Znf_C2H2_type"/>
</dbReference>
<organism evidence="14 15">
    <name type="scientific">Hyalella azteca</name>
    <name type="common">Amphipod</name>
    <dbReference type="NCBI Taxonomy" id="294128"/>
    <lineage>
        <taxon>Eukaryota</taxon>
        <taxon>Metazoa</taxon>
        <taxon>Ecdysozoa</taxon>
        <taxon>Arthropoda</taxon>
        <taxon>Crustacea</taxon>
        <taxon>Multicrustacea</taxon>
        <taxon>Malacostraca</taxon>
        <taxon>Eumalacostraca</taxon>
        <taxon>Peracarida</taxon>
        <taxon>Amphipoda</taxon>
        <taxon>Senticaudata</taxon>
        <taxon>Talitrida</taxon>
        <taxon>Talitroidea</taxon>
        <taxon>Hyalellidae</taxon>
        <taxon>Hyalella</taxon>
    </lineage>
</organism>
<evidence type="ECO:0000256" key="12">
    <source>
        <dbReference type="SAM" id="MobiDB-lite"/>
    </source>
</evidence>
<dbReference type="PANTHER" id="PTHR16515">
    <property type="entry name" value="PR DOMAIN ZINC FINGER PROTEIN"/>
    <property type="match status" value="1"/>
</dbReference>
<dbReference type="Pfam" id="PF13912">
    <property type="entry name" value="zf-C2H2_6"/>
    <property type="match status" value="1"/>
</dbReference>
<dbReference type="Gene3D" id="3.30.160.60">
    <property type="entry name" value="Classic Zinc Finger"/>
    <property type="match status" value="7"/>
</dbReference>
<evidence type="ECO:0000256" key="1">
    <source>
        <dbReference type="ARBA" id="ARBA00004123"/>
    </source>
</evidence>
<keyword evidence="10" id="KW-0539">Nucleus</keyword>
<dbReference type="AlphaFoldDB" id="A0A8B7PQA4"/>
<evidence type="ECO:0000256" key="3">
    <source>
        <dbReference type="ARBA" id="ARBA00022723"/>
    </source>
</evidence>
<dbReference type="FunFam" id="3.30.160.60:FF:002239">
    <property type="entry name" value="Zinc finger protein 226"/>
    <property type="match status" value="1"/>
</dbReference>
<gene>
    <name evidence="15" type="primary">LOC108682902</name>
</gene>
<dbReference type="InterPro" id="IPR050331">
    <property type="entry name" value="Zinc_finger"/>
</dbReference>
<keyword evidence="9" id="KW-0804">Transcription</keyword>
<dbReference type="GO" id="GO:0043565">
    <property type="term" value="F:sequence-specific DNA binding"/>
    <property type="evidence" value="ECO:0007669"/>
    <property type="project" value="UniProtKB-ARBA"/>
</dbReference>
<dbReference type="FunFam" id="3.30.160.60:FF:001480">
    <property type="entry name" value="Si:cabz01071911.3"/>
    <property type="match status" value="1"/>
</dbReference>
<keyword evidence="7" id="KW-0805">Transcription regulation</keyword>